<sequence length="246" mass="25498">MALLLLALAAGLVAGYARGGRLRRLGERPPVRSRLILTALGAYAVGVAGSWGWEPLLPAMTALCWFTLGFYAWLNRSYHGARLVALGLAANGLVILLNGGMPVSADAQQRAGVAVTGAEAAETGRVTVLDETTRLPWLGKTIPVAFPPRPEAVSPGDVAVAAGVAAALATTMIGRRTAAAERPSERPSERPAVRTRPQQRPGGPRPAHPRTAAPPPPPQREPSADHATMEGDASAGTAPESPRVTA</sequence>
<dbReference type="AlphaFoldDB" id="A0A4R4RDE7"/>
<dbReference type="Pfam" id="PF17248">
    <property type="entry name" value="DUF5317"/>
    <property type="match status" value="1"/>
</dbReference>
<protein>
    <recommendedName>
        <fullName evidence="5">DUF5317 domain-containing protein</fullName>
    </recommendedName>
</protein>
<keyword evidence="2" id="KW-0812">Transmembrane</keyword>
<feature type="transmembrane region" description="Helical" evidence="2">
    <location>
        <begin position="80"/>
        <end position="100"/>
    </location>
</feature>
<evidence type="ECO:0000313" key="3">
    <source>
        <dbReference type="EMBL" id="TDC47318.1"/>
    </source>
</evidence>
<keyword evidence="2" id="KW-0472">Membrane</keyword>
<evidence type="ECO:0000313" key="4">
    <source>
        <dbReference type="Proteomes" id="UP000295621"/>
    </source>
</evidence>
<accession>A0A4R4RDE7</accession>
<reference evidence="3 4" key="1">
    <citation type="submission" date="2019-02" db="EMBL/GenBank/DDBJ databases">
        <title>Draft genome sequences of novel Actinobacteria.</title>
        <authorList>
            <person name="Sahin N."/>
            <person name="Ay H."/>
            <person name="Saygin H."/>
        </authorList>
    </citation>
    <scope>NUCLEOTIDE SEQUENCE [LARGE SCALE GENOMIC DNA]</scope>
    <source>
        <strain evidence="3 4">KC603</strain>
    </source>
</reference>
<comment type="caution">
    <text evidence="3">The sequence shown here is derived from an EMBL/GenBank/DDBJ whole genome shotgun (WGS) entry which is preliminary data.</text>
</comment>
<keyword evidence="2" id="KW-1133">Transmembrane helix</keyword>
<feature type="compositionally biased region" description="Basic and acidic residues" evidence="1">
    <location>
        <begin position="178"/>
        <end position="192"/>
    </location>
</feature>
<gene>
    <name evidence="3" type="ORF">E1212_24645</name>
</gene>
<feature type="region of interest" description="Disordered" evidence="1">
    <location>
        <begin position="175"/>
        <end position="246"/>
    </location>
</feature>
<dbReference type="Proteomes" id="UP000295621">
    <property type="component" value="Unassembled WGS sequence"/>
</dbReference>
<feature type="transmembrane region" description="Helical" evidence="2">
    <location>
        <begin position="56"/>
        <end position="74"/>
    </location>
</feature>
<evidence type="ECO:0000256" key="2">
    <source>
        <dbReference type="SAM" id="Phobius"/>
    </source>
</evidence>
<dbReference type="EMBL" id="SMKL01000077">
    <property type="protein sequence ID" value="TDC47318.1"/>
    <property type="molecule type" value="Genomic_DNA"/>
</dbReference>
<organism evidence="3 4">
    <name type="scientific">Jiangella ureilytica</name>
    <dbReference type="NCBI Taxonomy" id="2530374"/>
    <lineage>
        <taxon>Bacteria</taxon>
        <taxon>Bacillati</taxon>
        <taxon>Actinomycetota</taxon>
        <taxon>Actinomycetes</taxon>
        <taxon>Jiangellales</taxon>
        <taxon>Jiangellaceae</taxon>
        <taxon>Jiangella</taxon>
    </lineage>
</organism>
<evidence type="ECO:0000256" key="1">
    <source>
        <dbReference type="SAM" id="MobiDB-lite"/>
    </source>
</evidence>
<dbReference type="RefSeq" id="WP_131987404.1">
    <property type="nucleotide sequence ID" value="NZ_SMKL01000077.1"/>
</dbReference>
<evidence type="ECO:0008006" key="5">
    <source>
        <dbReference type="Google" id="ProtNLM"/>
    </source>
</evidence>
<name>A0A4R4RDE7_9ACTN</name>
<proteinExistence type="predicted"/>
<keyword evidence="4" id="KW-1185">Reference proteome</keyword>
<dbReference type="InterPro" id="IPR035168">
    <property type="entry name" value="DUF5317"/>
</dbReference>
<feature type="transmembrane region" description="Helical" evidence="2">
    <location>
        <begin position="35"/>
        <end position="51"/>
    </location>
</feature>
<dbReference type="OrthoDB" id="5192274at2"/>